<proteinExistence type="predicted"/>
<reference evidence="1" key="1">
    <citation type="submission" date="2021-03" db="EMBL/GenBank/DDBJ databases">
        <title>Genomic analysis provides insights into the functional capacity of soil bacteria communities inhabiting an altitudinal gradient in the Atacama Desert.</title>
        <authorList>
            <person name="Gonzalez M."/>
            <person name="Maldonado J."/>
            <person name="Maza F."/>
            <person name="Hodar C."/>
            <person name="Cortes M."/>
            <person name="Palma R."/>
            <person name="Andreani C."/>
            <person name="Gaete A."/>
            <person name="Vasquez-Dean J."/>
            <person name="Acuna V."/>
            <person name="Aguado M."/>
            <person name="Mandakovic D."/>
            <person name="Latorre M."/>
            <person name="Orellana A."/>
            <person name="Gutierrez R."/>
            <person name="Montecino M."/>
            <person name="Allende M."/>
            <person name="Maass A."/>
            <person name="Cambiazo V."/>
        </authorList>
    </citation>
    <scope>NUCLEOTIDE SEQUENCE</scope>
    <source>
        <strain evidence="1">ISL-25</strain>
    </source>
</reference>
<evidence type="ECO:0000313" key="1">
    <source>
        <dbReference type="EMBL" id="MBT2329805.1"/>
    </source>
</evidence>
<dbReference type="Proteomes" id="UP000692896">
    <property type="component" value="Unassembled WGS sequence"/>
</dbReference>
<name>A0A944DN19_PSEFL</name>
<dbReference type="AlphaFoldDB" id="A0A944DN19"/>
<comment type="caution">
    <text evidence="1">The sequence shown here is derived from an EMBL/GenBank/DDBJ whole genome shotgun (WGS) entry which is preliminary data.</text>
</comment>
<dbReference type="EMBL" id="JAGGOB010000028">
    <property type="protein sequence ID" value="MBT2329805.1"/>
    <property type="molecule type" value="Genomic_DNA"/>
</dbReference>
<protein>
    <submittedName>
        <fullName evidence="1">Uncharacterized protein</fullName>
    </submittedName>
</protein>
<dbReference type="RefSeq" id="WP_214963676.1">
    <property type="nucleotide sequence ID" value="NZ_JAGGNZ010000005.1"/>
</dbReference>
<accession>A0A944DN19</accession>
<evidence type="ECO:0000313" key="2">
    <source>
        <dbReference type="Proteomes" id="UP000692896"/>
    </source>
</evidence>
<gene>
    <name evidence="1" type="ORF">J7E47_13850</name>
</gene>
<sequence>MRNSDQSKRAEGHLAGWVGGVAFDSASLTLVADADSEDFVIQASWSDGGGRDLTFYMPERDPERKVYTFAAAQGAGAYYEMAGERTMEWQGGSITREKAEFSSSDPNQWRVVIGFNFEVIVDNQAVWIKGEGDLTGATPWNRGMRERFPTRKG</sequence>
<organism evidence="1 2">
    <name type="scientific">Pseudomonas fluorescens</name>
    <dbReference type="NCBI Taxonomy" id="294"/>
    <lineage>
        <taxon>Bacteria</taxon>
        <taxon>Pseudomonadati</taxon>
        <taxon>Pseudomonadota</taxon>
        <taxon>Gammaproteobacteria</taxon>
        <taxon>Pseudomonadales</taxon>
        <taxon>Pseudomonadaceae</taxon>
        <taxon>Pseudomonas</taxon>
    </lineage>
</organism>